<feature type="non-terminal residue" evidence="1">
    <location>
        <position position="1"/>
    </location>
</feature>
<dbReference type="Proteomes" id="UP000789702">
    <property type="component" value="Unassembled WGS sequence"/>
</dbReference>
<reference evidence="1" key="1">
    <citation type="submission" date="2021-06" db="EMBL/GenBank/DDBJ databases">
        <authorList>
            <person name="Kallberg Y."/>
            <person name="Tangrot J."/>
            <person name="Rosling A."/>
        </authorList>
    </citation>
    <scope>NUCLEOTIDE SEQUENCE</scope>
    <source>
        <strain evidence="1">IL203A</strain>
    </source>
</reference>
<name>A0ACA9QDA9_9GLOM</name>
<keyword evidence="2" id="KW-1185">Reference proteome</keyword>
<organism evidence="1 2">
    <name type="scientific">Dentiscutata heterogama</name>
    <dbReference type="NCBI Taxonomy" id="1316150"/>
    <lineage>
        <taxon>Eukaryota</taxon>
        <taxon>Fungi</taxon>
        <taxon>Fungi incertae sedis</taxon>
        <taxon>Mucoromycota</taxon>
        <taxon>Glomeromycotina</taxon>
        <taxon>Glomeromycetes</taxon>
        <taxon>Diversisporales</taxon>
        <taxon>Gigasporaceae</taxon>
        <taxon>Dentiscutata</taxon>
    </lineage>
</organism>
<sequence length="47" mass="5509">LLKDVEPILKQLEYNQCARFFNSHFNDDSRRQGDIIVFCKVTAEHAV</sequence>
<dbReference type="EMBL" id="CAJVPU010043891">
    <property type="protein sequence ID" value="CAG8746615.1"/>
    <property type="molecule type" value="Genomic_DNA"/>
</dbReference>
<protein>
    <submittedName>
        <fullName evidence="1">15337_t:CDS:1</fullName>
    </submittedName>
</protein>
<proteinExistence type="predicted"/>
<gene>
    <name evidence="1" type="ORF">DHETER_LOCUS14386</name>
</gene>
<comment type="caution">
    <text evidence="1">The sequence shown here is derived from an EMBL/GenBank/DDBJ whole genome shotgun (WGS) entry which is preliminary data.</text>
</comment>
<evidence type="ECO:0000313" key="1">
    <source>
        <dbReference type="EMBL" id="CAG8746615.1"/>
    </source>
</evidence>
<evidence type="ECO:0000313" key="2">
    <source>
        <dbReference type="Proteomes" id="UP000789702"/>
    </source>
</evidence>
<accession>A0ACA9QDA9</accession>